<feature type="compositionally biased region" description="Basic and acidic residues" evidence="1">
    <location>
        <begin position="25"/>
        <end position="39"/>
    </location>
</feature>
<gene>
    <name evidence="2" type="ORF">Ae201684_007626</name>
</gene>
<accession>A0A6G0X7Q1</accession>
<evidence type="ECO:0000313" key="3">
    <source>
        <dbReference type="Proteomes" id="UP000481153"/>
    </source>
</evidence>
<feature type="region of interest" description="Disordered" evidence="1">
    <location>
        <begin position="1"/>
        <end position="45"/>
    </location>
</feature>
<dbReference type="EMBL" id="VJMJ01000090">
    <property type="protein sequence ID" value="KAF0736038.1"/>
    <property type="molecule type" value="Genomic_DNA"/>
</dbReference>
<dbReference type="AlphaFoldDB" id="A0A6G0X7Q1"/>
<keyword evidence="3" id="KW-1185">Reference proteome</keyword>
<comment type="caution">
    <text evidence="2">The sequence shown here is derived from an EMBL/GenBank/DDBJ whole genome shotgun (WGS) entry which is preliminary data.</text>
</comment>
<sequence>MCRFAPELGHRARTEDDEASSKAAARKEANYRASRDKPCTTELSQQGELLKSGRCLHPKRDMHGCCPIFSVAWFQVGASLQNQSSGRGIHLTLSESSWYFATTIASSLMGYCLWRGLGWTTSVITLLSALYHCFAHQGRVYFECIYLTWFLCSSAPGKGNKPPFMPRQATSVTVITWCHGCFQAGLLEFMHPRRDKRGCCAPPLAFPGYVMILKIKHSHQNVLLNHA</sequence>
<evidence type="ECO:0000256" key="1">
    <source>
        <dbReference type="SAM" id="MobiDB-lite"/>
    </source>
</evidence>
<dbReference type="Proteomes" id="UP000481153">
    <property type="component" value="Unassembled WGS sequence"/>
</dbReference>
<evidence type="ECO:0000313" key="2">
    <source>
        <dbReference type="EMBL" id="KAF0736038.1"/>
    </source>
</evidence>
<protein>
    <submittedName>
        <fullName evidence="2">Uncharacterized protein</fullName>
    </submittedName>
</protein>
<proteinExistence type="predicted"/>
<organism evidence="2 3">
    <name type="scientific">Aphanomyces euteiches</name>
    <dbReference type="NCBI Taxonomy" id="100861"/>
    <lineage>
        <taxon>Eukaryota</taxon>
        <taxon>Sar</taxon>
        <taxon>Stramenopiles</taxon>
        <taxon>Oomycota</taxon>
        <taxon>Saprolegniomycetes</taxon>
        <taxon>Saprolegniales</taxon>
        <taxon>Verrucalvaceae</taxon>
        <taxon>Aphanomyces</taxon>
    </lineage>
</organism>
<name>A0A6G0X7Q1_9STRA</name>
<reference evidence="2 3" key="1">
    <citation type="submission" date="2019-07" db="EMBL/GenBank/DDBJ databases">
        <title>Genomics analysis of Aphanomyces spp. identifies a new class of oomycete effector associated with host adaptation.</title>
        <authorList>
            <person name="Gaulin E."/>
        </authorList>
    </citation>
    <scope>NUCLEOTIDE SEQUENCE [LARGE SCALE GENOMIC DNA]</scope>
    <source>
        <strain evidence="2 3">ATCC 201684</strain>
    </source>
</reference>